<keyword evidence="10 12" id="KW-0326">Glycosidase</keyword>
<evidence type="ECO:0000313" key="17">
    <source>
        <dbReference type="EnsemblFungi" id="MAPG_04575T0"/>
    </source>
</evidence>
<evidence type="ECO:0000256" key="8">
    <source>
        <dbReference type="ARBA" id="ARBA00023180"/>
    </source>
</evidence>
<dbReference type="SUPFAM" id="SSF49899">
    <property type="entry name" value="Concanavalin A-like lectins/glucanases"/>
    <property type="match status" value="1"/>
</dbReference>
<dbReference type="UniPathway" id="UPA00114"/>
<dbReference type="FunFam" id="2.60.120.180:FF:000001">
    <property type="entry name" value="Endo-1,4-beta-xylanase"/>
    <property type="match status" value="1"/>
</dbReference>
<dbReference type="OMA" id="FKQFWAI"/>
<dbReference type="InterPro" id="IPR013320">
    <property type="entry name" value="ConA-like_dom_sf"/>
</dbReference>
<name>A0A0C4DX37_MAGP6</name>
<dbReference type="eggNOG" id="ENOG502RXA7">
    <property type="taxonomic scope" value="Eukaryota"/>
</dbReference>
<evidence type="ECO:0000256" key="4">
    <source>
        <dbReference type="ARBA" id="ARBA00012590"/>
    </source>
</evidence>
<comment type="catalytic activity">
    <reaction evidence="1 12 13">
        <text>Endohydrolysis of (1-&gt;4)-beta-D-xylosidic linkages in xylans.</text>
        <dbReference type="EC" id="3.2.1.8"/>
    </reaction>
</comment>
<keyword evidence="8" id="KW-0325">Glycoprotein</keyword>
<feature type="chain" id="PRO_5010907104" description="Endo-1,4-beta-xylanase" evidence="14">
    <location>
        <begin position="21"/>
        <end position="232"/>
    </location>
</feature>
<dbReference type="Proteomes" id="UP000011715">
    <property type="component" value="Unassembled WGS sequence"/>
</dbReference>
<evidence type="ECO:0000256" key="12">
    <source>
        <dbReference type="PROSITE-ProRule" id="PRU01097"/>
    </source>
</evidence>
<dbReference type="InterPro" id="IPR018208">
    <property type="entry name" value="GH11_AS_1"/>
</dbReference>
<dbReference type="AlphaFoldDB" id="A0A0C4DX37"/>
<evidence type="ECO:0000256" key="11">
    <source>
        <dbReference type="ARBA" id="ARBA00023326"/>
    </source>
</evidence>
<proteinExistence type="inferred from homology"/>
<keyword evidence="18" id="KW-1185">Reference proteome</keyword>
<gene>
    <name evidence="16" type="ORF">MAPG_04575</name>
</gene>
<accession>A0A0C4DX37</accession>
<dbReference type="GO" id="GO:0045493">
    <property type="term" value="P:xylan catabolic process"/>
    <property type="evidence" value="ECO:0007669"/>
    <property type="project" value="UniProtKB-UniRule"/>
</dbReference>
<comment type="similarity">
    <text evidence="3 12 13">Belongs to the glycosyl hydrolase 11 (cellulase G) family.</text>
</comment>
<reference evidence="17" key="5">
    <citation type="submission" date="2015-06" db="UniProtKB">
        <authorList>
            <consortium name="EnsemblFungi"/>
        </authorList>
    </citation>
    <scope>IDENTIFICATION</scope>
    <source>
        <strain evidence="17">ATCC 64411</strain>
    </source>
</reference>
<dbReference type="PROSITE" id="PS00777">
    <property type="entry name" value="GH11_2"/>
    <property type="match status" value="1"/>
</dbReference>
<evidence type="ECO:0000256" key="1">
    <source>
        <dbReference type="ARBA" id="ARBA00000681"/>
    </source>
</evidence>
<dbReference type="PANTHER" id="PTHR46828:SF2">
    <property type="entry name" value="ENDO-1,4-BETA-XYLANASE A-RELATED"/>
    <property type="match status" value="1"/>
</dbReference>
<reference evidence="17" key="4">
    <citation type="journal article" date="2015" name="G3 (Bethesda)">
        <title>Genome sequences of three phytopathogenic species of the Magnaporthaceae family of fungi.</title>
        <authorList>
            <person name="Okagaki L.H."/>
            <person name="Nunes C.C."/>
            <person name="Sailsbery J."/>
            <person name="Clay B."/>
            <person name="Brown D."/>
            <person name="John T."/>
            <person name="Oh Y."/>
            <person name="Young N."/>
            <person name="Fitzgerald M."/>
            <person name="Haas B.J."/>
            <person name="Zeng Q."/>
            <person name="Young S."/>
            <person name="Adiconis X."/>
            <person name="Fan L."/>
            <person name="Levin J.Z."/>
            <person name="Mitchell T.K."/>
            <person name="Okubara P.A."/>
            <person name="Farman M.L."/>
            <person name="Kohn L.M."/>
            <person name="Birren B."/>
            <person name="Ma L.-J."/>
            <person name="Dean R.A."/>
        </authorList>
    </citation>
    <scope>NUCLEOTIDE SEQUENCE</scope>
    <source>
        <strain evidence="17">ATCC 64411 / 73-15</strain>
    </source>
</reference>
<evidence type="ECO:0000313" key="16">
    <source>
        <dbReference type="EMBL" id="KLU85552.1"/>
    </source>
</evidence>
<dbReference type="EMBL" id="GL876968">
    <property type="protein sequence ID" value="KLU85552.1"/>
    <property type="molecule type" value="Genomic_DNA"/>
</dbReference>
<keyword evidence="6 14" id="KW-0732">Signal</keyword>
<dbReference type="PROSITE" id="PS00776">
    <property type="entry name" value="GH11_1"/>
    <property type="match status" value="1"/>
</dbReference>
<dbReference type="InterPro" id="IPR013319">
    <property type="entry name" value="GH11/12"/>
</dbReference>
<keyword evidence="7 12" id="KW-0378">Hydrolase</keyword>
<dbReference type="Gene3D" id="2.60.120.180">
    <property type="match status" value="1"/>
</dbReference>
<dbReference type="EMBL" id="ADBL01001073">
    <property type="status" value="NOT_ANNOTATED_CDS"/>
    <property type="molecule type" value="Genomic_DNA"/>
</dbReference>
<dbReference type="PRINTS" id="PR00911">
    <property type="entry name" value="GLHYDRLASE11"/>
</dbReference>
<evidence type="ECO:0000256" key="2">
    <source>
        <dbReference type="ARBA" id="ARBA00004851"/>
    </source>
</evidence>
<dbReference type="InterPro" id="IPR033123">
    <property type="entry name" value="GH11_dom"/>
</dbReference>
<evidence type="ECO:0000256" key="13">
    <source>
        <dbReference type="RuleBase" id="RU362015"/>
    </source>
</evidence>
<dbReference type="OrthoDB" id="2115822at2759"/>
<evidence type="ECO:0000256" key="14">
    <source>
        <dbReference type="SAM" id="SignalP"/>
    </source>
</evidence>
<evidence type="ECO:0000256" key="3">
    <source>
        <dbReference type="ARBA" id="ARBA00007792"/>
    </source>
</evidence>
<sequence length="232" mass="25275">MVSFTAVLAACTALASSALAFPLDANMTGFPLEELMRRQSTPSGTGRHNGYYYSWWTDGASPVTYTNEAGGTYSVNWRAGGNFVGGKGWMPGGPRSVSYSGSFSPVNNGNSYLCVYGWMQNPLVEYYVLDNYGEYNPGSQAQSKGQIQSDGGTYNLYQSTRYNAPSIEGTKTFNQYWAIRTQKRTGGTITMGNFFNAWRNAGMPLGNHNYMIVATEGYRSAGSSRITVNTPA</sequence>
<dbReference type="InterPro" id="IPR001137">
    <property type="entry name" value="Glyco_hydro_11"/>
</dbReference>
<dbReference type="Pfam" id="PF00457">
    <property type="entry name" value="Glyco_hydro_11"/>
    <property type="match status" value="1"/>
</dbReference>
<evidence type="ECO:0000256" key="9">
    <source>
        <dbReference type="ARBA" id="ARBA00023277"/>
    </source>
</evidence>
<organism evidence="17 18">
    <name type="scientific">Magnaporthiopsis poae (strain ATCC 64411 / 73-15)</name>
    <name type="common">Kentucky bluegrass fungus</name>
    <name type="synonym">Magnaporthe poae</name>
    <dbReference type="NCBI Taxonomy" id="644358"/>
    <lineage>
        <taxon>Eukaryota</taxon>
        <taxon>Fungi</taxon>
        <taxon>Dikarya</taxon>
        <taxon>Ascomycota</taxon>
        <taxon>Pezizomycotina</taxon>
        <taxon>Sordariomycetes</taxon>
        <taxon>Sordariomycetidae</taxon>
        <taxon>Magnaporthales</taxon>
        <taxon>Magnaporthaceae</taxon>
        <taxon>Magnaporthiopsis</taxon>
    </lineage>
</organism>
<keyword evidence="11 12" id="KW-0624">Polysaccharide degradation</keyword>
<keyword evidence="9 12" id="KW-0119">Carbohydrate metabolism</keyword>
<dbReference type="VEuPathDB" id="FungiDB:MAPG_04575"/>
<reference evidence="16" key="2">
    <citation type="submission" date="2010-05" db="EMBL/GenBank/DDBJ databases">
        <title>The Genome Sequence of Magnaporthe poae strain ATCC 64411.</title>
        <authorList>
            <consortium name="The Broad Institute Genome Sequencing Platform"/>
            <consortium name="Broad Institute Genome Sequencing Center for Infectious Disease"/>
            <person name="Ma L.-J."/>
            <person name="Dead R."/>
            <person name="Young S."/>
            <person name="Zeng Q."/>
            <person name="Koehrsen M."/>
            <person name="Alvarado L."/>
            <person name="Berlin A."/>
            <person name="Chapman S.B."/>
            <person name="Chen Z."/>
            <person name="Freedman E."/>
            <person name="Gellesch M."/>
            <person name="Goldberg J."/>
            <person name="Griggs A."/>
            <person name="Gujja S."/>
            <person name="Heilman E.R."/>
            <person name="Heiman D."/>
            <person name="Hepburn T."/>
            <person name="Howarth C."/>
            <person name="Jen D."/>
            <person name="Larson L."/>
            <person name="Mehta T."/>
            <person name="Neiman D."/>
            <person name="Pearson M."/>
            <person name="Roberts A."/>
            <person name="Saif S."/>
            <person name="Shea T."/>
            <person name="Shenoy N."/>
            <person name="Sisk P."/>
            <person name="Stolte C."/>
            <person name="Sykes S."/>
            <person name="Walk T."/>
            <person name="White J."/>
            <person name="Yandava C."/>
            <person name="Haas B."/>
            <person name="Nusbaum C."/>
            <person name="Birren B."/>
        </authorList>
    </citation>
    <scope>NUCLEOTIDE SEQUENCE</scope>
    <source>
        <strain evidence="16">ATCC 64411</strain>
    </source>
</reference>
<evidence type="ECO:0000256" key="6">
    <source>
        <dbReference type="ARBA" id="ARBA00022729"/>
    </source>
</evidence>
<keyword evidence="5 12" id="KW-0858">Xylan degradation</keyword>
<dbReference type="EnsemblFungi" id="MAPG_04575T0">
    <property type="protein sequence ID" value="MAPG_04575T0"/>
    <property type="gene ID" value="MAPG_04575"/>
</dbReference>
<feature type="active site" description="Nucleophile" evidence="12">
    <location>
        <position position="125"/>
    </location>
</feature>
<dbReference type="EC" id="3.2.1.8" evidence="4 12"/>
<dbReference type="GO" id="GO:0031176">
    <property type="term" value="F:endo-1,4-beta-xylanase activity"/>
    <property type="evidence" value="ECO:0007669"/>
    <property type="project" value="UniProtKB-UniRule"/>
</dbReference>
<comment type="pathway">
    <text evidence="2 12 13">Glycan degradation; xylan degradation.</text>
</comment>
<reference evidence="16" key="3">
    <citation type="submission" date="2011-03" db="EMBL/GenBank/DDBJ databases">
        <title>Annotation of Magnaporthe poae ATCC 64411.</title>
        <authorList>
            <person name="Ma L.-J."/>
            <person name="Dead R."/>
            <person name="Young S.K."/>
            <person name="Zeng Q."/>
            <person name="Gargeya S."/>
            <person name="Fitzgerald M."/>
            <person name="Haas B."/>
            <person name="Abouelleil A."/>
            <person name="Alvarado L."/>
            <person name="Arachchi H.M."/>
            <person name="Berlin A."/>
            <person name="Brown A."/>
            <person name="Chapman S.B."/>
            <person name="Chen Z."/>
            <person name="Dunbar C."/>
            <person name="Freedman E."/>
            <person name="Gearin G."/>
            <person name="Gellesch M."/>
            <person name="Goldberg J."/>
            <person name="Griggs A."/>
            <person name="Gujja S."/>
            <person name="Heiman D."/>
            <person name="Howarth C."/>
            <person name="Larson L."/>
            <person name="Lui A."/>
            <person name="MacDonald P.J.P."/>
            <person name="Mehta T."/>
            <person name="Montmayeur A."/>
            <person name="Murphy C."/>
            <person name="Neiman D."/>
            <person name="Pearson M."/>
            <person name="Priest M."/>
            <person name="Roberts A."/>
            <person name="Saif S."/>
            <person name="Shea T."/>
            <person name="Shenoy N."/>
            <person name="Sisk P."/>
            <person name="Stolte C."/>
            <person name="Sykes S."/>
            <person name="Yandava C."/>
            <person name="Wortman J."/>
            <person name="Nusbaum C."/>
            <person name="Birren B."/>
        </authorList>
    </citation>
    <scope>NUCLEOTIDE SEQUENCE</scope>
    <source>
        <strain evidence="16">ATCC 64411</strain>
    </source>
</reference>
<dbReference type="InterPro" id="IPR033119">
    <property type="entry name" value="GH11_AS_2"/>
</dbReference>
<feature type="domain" description="GH11" evidence="15">
    <location>
        <begin position="39"/>
        <end position="229"/>
    </location>
</feature>
<dbReference type="PANTHER" id="PTHR46828">
    <property type="entry name" value="ENDO-1,4-BETA-XYLANASE A-RELATED"/>
    <property type="match status" value="1"/>
</dbReference>
<dbReference type="PROSITE" id="PS51761">
    <property type="entry name" value="GH11_3"/>
    <property type="match status" value="1"/>
</dbReference>
<evidence type="ECO:0000259" key="15">
    <source>
        <dbReference type="PROSITE" id="PS51761"/>
    </source>
</evidence>
<evidence type="ECO:0000313" key="18">
    <source>
        <dbReference type="Proteomes" id="UP000011715"/>
    </source>
</evidence>
<evidence type="ECO:0000256" key="7">
    <source>
        <dbReference type="ARBA" id="ARBA00022801"/>
    </source>
</evidence>
<evidence type="ECO:0000256" key="5">
    <source>
        <dbReference type="ARBA" id="ARBA00022651"/>
    </source>
</evidence>
<feature type="active site" description="Proton donor" evidence="12">
    <location>
        <position position="216"/>
    </location>
</feature>
<feature type="signal peptide" evidence="14">
    <location>
        <begin position="1"/>
        <end position="20"/>
    </location>
</feature>
<evidence type="ECO:0000256" key="10">
    <source>
        <dbReference type="ARBA" id="ARBA00023295"/>
    </source>
</evidence>
<dbReference type="STRING" id="644358.A0A0C4DX37"/>
<reference evidence="18" key="1">
    <citation type="submission" date="2010-05" db="EMBL/GenBank/DDBJ databases">
        <title>The genome sequence of Magnaporthe poae strain ATCC 64411.</title>
        <authorList>
            <person name="Ma L.-J."/>
            <person name="Dead R."/>
            <person name="Young S."/>
            <person name="Zeng Q."/>
            <person name="Koehrsen M."/>
            <person name="Alvarado L."/>
            <person name="Berlin A."/>
            <person name="Chapman S.B."/>
            <person name="Chen Z."/>
            <person name="Freedman E."/>
            <person name="Gellesch M."/>
            <person name="Goldberg J."/>
            <person name="Griggs A."/>
            <person name="Gujja S."/>
            <person name="Heilman E.R."/>
            <person name="Heiman D."/>
            <person name="Hepburn T."/>
            <person name="Howarth C."/>
            <person name="Jen D."/>
            <person name="Larson L."/>
            <person name="Mehta T."/>
            <person name="Neiman D."/>
            <person name="Pearson M."/>
            <person name="Roberts A."/>
            <person name="Saif S."/>
            <person name="Shea T."/>
            <person name="Shenoy N."/>
            <person name="Sisk P."/>
            <person name="Stolte C."/>
            <person name="Sykes S."/>
            <person name="Walk T."/>
            <person name="White J."/>
            <person name="Yandava C."/>
            <person name="Haas B."/>
            <person name="Nusbaum C."/>
            <person name="Birren B."/>
        </authorList>
    </citation>
    <scope>NUCLEOTIDE SEQUENCE [LARGE SCALE GENOMIC DNA]</scope>
    <source>
        <strain evidence="18">ATCC 64411 / 73-15</strain>
    </source>
</reference>
<protein>
    <recommendedName>
        <fullName evidence="4 12">Endo-1,4-beta-xylanase</fullName>
        <ecNumber evidence="4 12">3.2.1.8</ecNumber>
    </recommendedName>
</protein>